<feature type="domain" description="M23ase beta-sheet core" evidence="2">
    <location>
        <begin position="119"/>
        <end position="207"/>
    </location>
</feature>
<dbReference type="Pfam" id="PF01551">
    <property type="entry name" value="Peptidase_M23"/>
    <property type="match status" value="1"/>
</dbReference>
<keyword evidence="4" id="KW-1185">Reference proteome</keyword>
<dbReference type="InterPro" id="IPR050570">
    <property type="entry name" value="Cell_wall_metabolism_enzyme"/>
</dbReference>
<dbReference type="CDD" id="cd12797">
    <property type="entry name" value="M23_peptidase"/>
    <property type="match status" value="1"/>
</dbReference>
<gene>
    <name evidence="3" type="ORF">CUU80_02850</name>
</gene>
<dbReference type="EMBL" id="PGLQ01000001">
    <property type="protein sequence ID" value="PJM80079.1"/>
    <property type="molecule type" value="Genomic_DNA"/>
</dbReference>
<proteinExistence type="predicted"/>
<feature type="transmembrane region" description="Helical" evidence="1">
    <location>
        <begin position="35"/>
        <end position="55"/>
    </location>
</feature>
<comment type="caution">
    <text evidence="3">The sequence shown here is derived from an EMBL/GenBank/DDBJ whole genome shotgun (WGS) entry which is preliminary data.</text>
</comment>
<evidence type="ECO:0000256" key="1">
    <source>
        <dbReference type="SAM" id="Phobius"/>
    </source>
</evidence>
<dbReference type="InterPro" id="IPR011055">
    <property type="entry name" value="Dup_hybrid_motif"/>
</dbReference>
<dbReference type="RefSeq" id="WP_100495844.1">
    <property type="nucleotide sequence ID" value="NZ_PGLQ01000001.1"/>
</dbReference>
<name>A0A2M9HTF3_9BIFI</name>
<dbReference type="InterPro" id="IPR016047">
    <property type="entry name" value="M23ase_b-sheet_dom"/>
</dbReference>
<dbReference type="OrthoDB" id="5245088at2"/>
<protein>
    <submittedName>
        <fullName evidence="3">M23 family peptidase</fullName>
    </submittedName>
</protein>
<keyword evidence="1" id="KW-1133">Transmembrane helix</keyword>
<dbReference type="AlphaFoldDB" id="A0A2M9HTF3"/>
<dbReference type="Proteomes" id="UP000228755">
    <property type="component" value="Unassembled WGS sequence"/>
</dbReference>
<dbReference type="PANTHER" id="PTHR21666:SF270">
    <property type="entry name" value="MUREIN HYDROLASE ACTIVATOR ENVC"/>
    <property type="match status" value="1"/>
</dbReference>
<accession>A0A2M9HTF3</accession>
<dbReference type="Gene3D" id="2.70.70.10">
    <property type="entry name" value="Glucose Permease (Domain IIA)"/>
    <property type="match status" value="1"/>
</dbReference>
<dbReference type="PANTHER" id="PTHR21666">
    <property type="entry name" value="PEPTIDASE-RELATED"/>
    <property type="match status" value="1"/>
</dbReference>
<evidence type="ECO:0000259" key="2">
    <source>
        <dbReference type="Pfam" id="PF01551"/>
    </source>
</evidence>
<evidence type="ECO:0000313" key="3">
    <source>
        <dbReference type="EMBL" id="PJM80079.1"/>
    </source>
</evidence>
<keyword evidence="1" id="KW-0472">Membrane</keyword>
<dbReference type="GO" id="GO:0004222">
    <property type="term" value="F:metalloendopeptidase activity"/>
    <property type="evidence" value="ECO:0007669"/>
    <property type="project" value="TreeGrafter"/>
</dbReference>
<evidence type="ECO:0000313" key="4">
    <source>
        <dbReference type="Proteomes" id="UP000228755"/>
    </source>
</evidence>
<keyword evidence="1" id="KW-0812">Transmembrane</keyword>
<organism evidence="3 4">
    <name type="scientific">Bifidobacterium scaligerum</name>
    <dbReference type="NCBI Taxonomy" id="2052656"/>
    <lineage>
        <taxon>Bacteria</taxon>
        <taxon>Bacillati</taxon>
        <taxon>Actinomycetota</taxon>
        <taxon>Actinomycetes</taxon>
        <taxon>Bifidobacteriales</taxon>
        <taxon>Bifidobacteriaceae</taxon>
        <taxon>Bifidobacterium</taxon>
    </lineage>
</organism>
<sequence>MSWFDWRRDEAQRVAKWRDYIRRQAEQQRKRRMDAVISVVTAMGLLLALGLGLIVDSHYEGRDGMLVSGTADYSIADFTDSAALEHQMVGSCEAAYIWPVIPTQIMRKFERPLNPWSAGHRGIDLTAGPGTSIVAPKAGVVSFVGSVAGKTVLSIRHRGGITSTFEPAETELSAGQSVTRGQTIGVVAGNSDHCDDQCLHWGLKRGTADYLDPESYASRRRVAVKPLSASLLSDWRNSGYLEDD</sequence>
<reference evidence="3 4" key="1">
    <citation type="submission" date="2017-11" db="EMBL/GenBank/DDBJ databases">
        <title>Draft genome sequences of strains TRE 1, TRE D, TRE H and TRI 7, isolated from tamarins, belonging to four potential novel Bifidobacterium species.</title>
        <authorList>
            <person name="Mattarelli P."/>
            <person name="Modesto M."/>
            <person name="Bonetti A."/>
            <person name="Puglisi E."/>
            <person name="Morelli L."/>
        </authorList>
    </citation>
    <scope>NUCLEOTIDE SEQUENCE [LARGE SCALE GENOMIC DNA]</scope>
    <source>
        <strain evidence="4">TRED</strain>
    </source>
</reference>
<dbReference type="SUPFAM" id="SSF51261">
    <property type="entry name" value="Duplicated hybrid motif"/>
    <property type="match status" value="1"/>
</dbReference>